<dbReference type="Gene3D" id="2.60.120.10">
    <property type="entry name" value="Jelly Rolls"/>
    <property type="match status" value="1"/>
</dbReference>
<evidence type="ECO:0000259" key="4">
    <source>
        <dbReference type="PROSITE" id="PS50042"/>
    </source>
</evidence>
<feature type="domain" description="HTH crp-type" evidence="5">
    <location>
        <begin position="134"/>
        <end position="207"/>
    </location>
</feature>
<dbReference type="InterPro" id="IPR014710">
    <property type="entry name" value="RmlC-like_jellyroll"/>
</dbReference>
<sequence>MCQAPVAALTSFFEQYTRIKLKKCEIIIRADDTPQGVFFITRGYVRQYVIGTTGAVFMIHIFKPHSFFPMTWTINNTPNAYYYEAITAVELWRAPKEVTLAFLHTHPDVVYNLTSRLLLGVSGMMRRMEYLIMHDAYTRIIFLLLYLAHNLGVREGTVVVLSVPVTHREISAWVGTTRETASIHVETLKERGIIEYRKRRLVIPCMRDLETELAAYSH</sequence>
<name>A0A1F6BEQ6_9BACT</name>
<keyword evidence="1" id="KW-0805">Transcription regulation</keyword>
<gene>
    <name evidence="6" type="ORF">A2363_04395</name>
</gene>
<dbReference type="Pfam" id="PF00027">
    <property type="entry name" value="cNMP_binding"/>
    <property type="match status" value="1"/>
</dbReference>
<dbReference type="InterPro" id="IPR036390">
    <property type="entry name" value="WH_DNA-bd_sf"/>
</dbReference>
<comment type="caution">
    <text evidence="6">The sequence shown here is derived from an EMBL/GenBank/DDBJ whole genome shotgun (WGS) entry which is preliminary data.</text>
</comment>
<evidence type="ECO:0000313" key="7">
    <source>
        <dbReference type="Proteomes" id="UP000176186"/>
    </source>
</evidence>
<evidence type="ECO:0000313" key="6">
    <source>
        <dbReference type="EMBL" id="OGG35415.1"/>
    </source>
</evidence>
<dbReference type="SUPFAM" id="SSF46785">
    <property type="entry name" value="Winged helix' DNA-binding domain"/>
    <property type="match status" value="1"/>
</dbReference>
<dbReference type="GO" id="GO:0006355">
    <property type="term" value="P:regulation of DNA-templated transcription"/>
    <property type="evidence" value="ECO:0007669"/>
    <property type="project" value="InterPro"/>
</dbReference>
<dbReference type="Pfam" id="PF13545">
    <property type="entry name" value="HTH_Crp_2"/>
    <property type="match status" value="1"/>
</dbReference>
<dbReference type="EMBL" id="MFKE01000015">
    <property type="protein sequence ID" value="OGG35415.1"/>
    <property type="molecule type" value="Genomic_DNA"/>
</dbReference>
<dbReference type="Proteomes" id="UP000176186">
    <property type="component" value="Unassembled WGS sequence"/>
</dbReference>
<accession>A0A1F6BEQ6</accession>
<keyword evidence="3" id="KW-0804">Transcription</keyword>
<dbReference type="SUPFAM" id="SSF51206">
    <property type="entry name" value="cAMP-binding domain-like"/>
    <property type="match status" value="1"/>
</dbReference>
<keyword evidence="2" id="KW-0238">DNA-binding</keyword>
<dbReference type="InterPro" id="IPR000595">
    <property type="entry name" value="cNMP-bd_dom"/>
</dbReference>
<dbReference type="SMART" id="SM00419">
    <property type="entry name" value="HTH_CRP"/>
    <property type="match status" value="1"/>
</dbReference>
<dbReference type="InterPro" id="IPR012318">
    <property type="entry name" value="HTH_CRP"/>
</dbReference>
<dbReference type="STRING" id="1798401.A2363_04395"/>
<organism evidence="6 7">
    <name type="scientific">Candidatus Gottesmanbacteria bacterium RIFOXYB1_FULL_47_11</name>
    <dbReference type="NCBI Taxonomy" id="1798401"/>
    <lineage>
        <taxon>Bacteria</taxon>
        <taxon>Candidatus Gottesmaniibacteriota</taxon>
    </lineage>
</organism>
<dbReference type="GO" id="GO:0003677">
    <property type="term" value="F:DNA binding"/>
    <property type="evidence" value="ECO:0007669"/>
    <property type="project" value="UniProtKB-KW"/>
</dbReference>
<evidence type="ECO:0008006" key="8">
    <source>
        <dbReference type="Google" id="ProtNLM"/>
    </source>
</evidence>
<dbReference type="AlphaFoldDB" id="A0A1F6BEQ6"/>
<evidence type="ECO:0000256" key="2">
    <source>
        <dbReference type="ARBA" id="ARBA00023125"/>
    </source>
</evidence>
<dbReference type="PROSITE" id="PS50042">
    <property type="entry name" value="CNMP_BINDING_3"/>
    <property type="match status" value="1"/>
</dbReference>
<evidence type="ECO:0000256" key="3">
    <source>
        <dbReference type="ARBA" id="ARBA00023163"/>
    </source>
</evidence>
<dbReference type="PROSITE" id="PS51063">
    <property type="entry name" value="HTH_CRP_2"/>
    <property type="match status" value="1"/>
</dbReference>
<evidence type="ECO:0000259" key="5">
    <source>
        <dbReference type="PROSITE" id="PS51063"/>
    </source>
</evidence>
<feature type="domain" description="Cyclic nucleotide-binding" evidence="4">
    <location>
        <begin position="25"/>
        <end position="120"/>
    </location>
</feature>
<dbReference type="CDD" id="cd00038">
    <property type="entry name" value="CAP_ED"/>
    <property type="match status" value="1"/>
</dbReference>
<evidence type="ECO:0000256" key="1">
    <source>
        <dbReference type="ARBA" id="ARBA00023015"/>
    </source>
</evidence>
<proteinExistence type="predicted"/>
<dbReference type="InterPro" id="IPR018490">
    <property type="entry name" value="cNMP-bd_dom_sf"/>
</dbReference>
<protein>
    <recommendedName>
        <fullName evidence="8">HTH crp-type domain-containing protein</fullName>
    </recommendedName>
</protein>
<reference evidence="6 7" key="1">
    <citation type="journal article" date="2016" name="Nat. Commun.">
        <title>Thousands of microbial genomes shed light on interconnected biogeochemical processes in an aquifer system.</title>
        <authorList>
            <person name="Anantharaman K."/>
            <person name="Brown C.T."/>
            <person name="Hug L.A."/>
            <person name="Sharon I."/>
            <person name="Castelle C.J."/>
            <person name="Probst A.J."/>
            <person name="Thomas B.C."/>
            <person name="Singh A."/>
            <person name="Wilkins M.J."/>
            <person name="Karaoz U."/>
            <person name="Brodie E.L."/>
            <person name="Williams K.H."/>
            <person name="Hubbard S.S."/>
            <person name="Banfield J.F."/>
        </authorList>
    </citation>
    <scope>NUCLEOTIDE SEQUENCE [LARGE SCALE GENOMIC DNA]</scope>
</reference>